<dbReference type="Proteomes" id="UP000320481">
    <property type="component" value="Unassembled WGS sequence"/>
</dbReference>
<keyword evidence="3" id="KW-1185">Reference proteome</keyword>
<proteinExistence type="predicted"/>
<feature type="compositionally biased region" description="Low complexity" evidence="1">
    <location>
        <begin position="41"/>
        <end position="54"/>
    </location>
</feature>
<evidence type="ECO:0000256" key="1">
    <source>
        <dbReference type="SAM" id="MobiDB-lite"/>
    </source>
</evidence>
<reference evidence="2" key="1">
    <citation type="journal article" date="2019" name="Microbiol. Resour. Announc.">
        <title>Draft Genomic Sequences of Streptomyces misionensis and Streptomyces albidoflavus, bacteria applied for phytopathogen biocontrol.</title>
        <authorList>
            <person name="Pylro V."/>
            <person name="Dias A."/>
            <person name="Andreote F."/>
            <person name="Varani A."/>
            <person name="Andreote C."/>
            <person name="Bernardo E."/>
            <person name="Martins T."/>
        </authorList>
    </citation>
    <scope>NUCLEOTIDE SEQUENCE [LARGE SCALE GENOMIC DNA]</scope>
    <source>
        <strain evidence="2">66</strain>
    </source>
</reference>
<dbReference type="EMBL" id="VOGW01000070">
    <property type="protein sequence ID" value="TWV49308.1"/>
    <property type="molecule type" value="Genomic_DNA"/>
</dbReference>
<feature type="region of interest" description="Disordered" evidence="1">
    <location>
        <begin position="32"/>
        <end position="97"/>
    </location>
</feature>
<sequence>MPRSCGRCAVSSCCTAASRWAGRGWVSQATAAPVRATGHSTTPAAPSTPAPAYTARRRPRGETAPTLSRVSSAALPTAVAPGTLRSTEAAPRRGAVRADESFCSAMTLLG</sequence>
<gene>
    <name evidence="2" type="ORF">FRZ03_12745</name>
</gene>
<evidence type="ECO:0000313" key="3">
    <source>
        <dbReference type="Proteomes" id="UP000320481"/>
    </source>
</evidence>
<comment type="caution">
    <text evidence="2">The sequence shown here is derived from an EMBL/GenBank/DDBJ whole genome shotgun (WGS) entry which is preliminary data.</text>
</comment>
<accession>A0A5C6JW06</accession>
<name>A0A5C6JW06_9ACTN</name>
<protein>
    <submittedName>
        <fullName evidence="2">Uncharacterized protein</fullName>
    </submittedName>
</protein>
<dbReference type="AlphaFoldDB" id="A0A5C6JW06"/>
<evidence type="ECO:0000313" key="2">
    <source>
        <dbReference type="EMBL" id="TWV49308.1"/>
    </source>
</evidence>
<organism evidence="2 3">
    <name type="scientific">Streptomyces misionensis</name>
    <dbReference type="NCBI Taxonomy" id="67331"/>
    <lineage>
        <taxon>Bacteria</taxon>
        <taxon>Bacillati</taxon>
        <taxon>Actinomycetota</taxon>
        <taxon>Actinomycetes</taxon>
        <taxon>Kitasatosporales</taxon>
        <taxon>Streptomycetaceae</taxon>
        <taxon>Streptomyces</taxon>
    </lineage>
</organism>